<dbReference type="AlphaFoldDB" id="A0A371YLB6"/>
<evidence type="ECO:0000313" key="4">
    <source>
        <dbReference type="EMBL" id="RFC82240.1"/>
    </source>
</evidence>
<evidence type="ECO:0000259" key="2">
    <source>
        <dbReference type="Pfam" id="PF19657"/>
    </source>
</evidence>
<name>A0A371YLB6_9GAMM</name>
<dbReference type="Proteomes" id="UP001595455">
    <property type="component" value="Unassembled WGS sequence"/>
</dbReference>
<reference evidence="6" key="3">
    <citation type="journal article" date="2019" name="Int. J. Syst. Evol. Microbiol.">
        <title>The Global Catalogue of Microorganisms (GCM) 10K type strain sequencing project: providing services to taxonomists for standard genome sequencing and annotation.</title>
        <authorList>
            <consortium name="The Broad Institute Genomics Platform"/>
            <consortium name="The Broad Institute Genome Sequencing Center for Infectious Disease"/>
            <person name="Wu L."/>
            <person name="Ma J."/>
        </authorList>
    </citation>
    <scope>NUCLEOTIDE SEQUENCE [LARGE SCALE GENOMIC DNA]</scope>
    <source>
        <strain evidence="6">KCTC 62575</strain>
    </source>
</reference>
<evidence type="ECO:0000313" key="6">
    <source>
        <dbReference type="Proteomes" id="UP001595455"/>
    </source>
</evidence>
<dbReference type="Pfam" id="PF19657">
    <property type="entry name" value="DUF6160"/>
    <property type="match status" value="1"/>
</dbReference>
<protein>
    <submittedName>
        <fullName evidence="3">DUF6160 family protein</fullName>
    </submittedName>
</protein>
<reference evidence="4 5" key="2">
    <citation type="submission" date="2018-08" db="EMBL/GenBank/DDBJ databases">
        <title>The draft genome of Acinetobacter sichuanensis strain WCHAc060041.</title>
        <authorList>
            <person name="Qin J."/>
            <person name="Feng Y."/>
            <person name="Zong Z."/>
        </authorList>
    </citation>
    <scope>NUCLEOTIDE SEQUENCE [LARGE SCALE GENOMIC DNA]</scope>
    <source>
        <strain evidence="4 5">WCHAc060041</strain>
    </source>
</reference>
<accession>A0A371YLB6</accession>
<reference evidence="3" key="4">
    <citation type="submission" date="2024-09" db="EMBL/GenBank/DDBJ databases">
        <authorList>
            <person name="Sun Q."/>
            <person name="Mori K."/>
        </authorList>
    </citation>
    <scope>NUCLEOTIDE SEQUENCE</scope>
    <source>
        <strain evidence="3">KCTC 62575</strain>
    </source>
</reference>
<sequence>MRKKIIQLNLLTLSILYAQHGFALQELEDSSLSQISGQDGISLQIDATKVQIGQVNWKDSTQTSTGANSVLNVNMSNIETTPYKSGGLKAAFTADVGGKPGASAAASNGLRLGAVFGPATMNIKSLAVCPNGAGITADCSGANSQSLGGLTFQNRKDLTFSLETQSGLFNGGSLASLGFGLKNANLFYTLDTGSSFNQLILKDFNFNFAGNGYLYLDPADGLVLSTNKKGETSSANTVVLGDVDDPDFSGKKQSGLNVDLRYKTNVGSDYTKYQATGTDTDILSFGRIGASGTLKNAYIKVNGDAPTTLGASTTGTTNTGTGSLAGSGGLHMQMKADFAKDTTNPADQKTYFDLGLSGKNAYVLRYGNLTALQVRKDTTNSPTVLNTDLPYINFGHVYINAAQTNTIDFPISALLNKVYAGNFSSSVLKTALYNSPSTTPSNALVVAVRGMDFQAIARQGSLFPDNSIVNPVTNSGGTWGLGLPIYNLNSNVGLYGIKAANNTEQKLGFGISMSTEGRDSIGSKTTSIMLIDGAINPNNSSETVNYYAGLRNINLFANLTGTLGFVDSGLWLYVPKLVAALDAEVAIGQLPGSRIVSSACTTLSTSNCFVPSNNFTNYNDVLFGISARIDGSANLILAPNTGTGLVIYGDITLNAGTIGTAPNQVPANYLRISDKSGSGQYDSPSQLGIDGLSGKFNLNSRIGMDAKTITFTNTMKVNATSNPTDVLKADVNLYPKVLGTSASPAVLPAPQTLGQMVMTGGNIRSTFGITPR</sequence>
<keyword evidence="6" id="KW-1185">Reference proteome</keyword>
<evidence type="ECO:0000313" key="5">
    <source>
        <dbReference type="Proteomes" id="UP000240957"/>
    </source>
</evidence>
<evidence type="ECO:0000256" key="1">
    <source>
        <dbReference type="SAM" id="SignalP"/>
    </source>
</evidence>
<gene>
    <name evidence="3" type="ORF">ACFODO_12665</name>
    <name evidence="4" type="ORF">C9E89_017630</name>
</gene>
<keyword evidence="1" id="KW-0732">Signal</keyword>
<feature type="chain" id="PRO_5016812126" evidence="1">
    <location>
        <begin position="24"/>
        <end position="772"/>
    </location>
</feature>
<dbReference type="InterPro" id="IPR046158">
    <property type="entry name" value="DUF6160"/>
</dbReference>
<dbReference type="EMBL" id="JBHRSF010000053">
    <property type="protein sequence ID" value="MFC2996104.1"/>
    <property type="molecule type" value="Genomic_DNA"/>
</dbReference>
<dbReference type="RefSeq" id="WP_107009622.1">
    <property type="nucleotide sequence ID" value="NZ_JBHRSF010000053.1"/>
</dbReference>
<dbReference type="Proteomes" id="UP000240957">
    <property type="component" value="Unassembled WGS sequence"/>
</dbReference>
<feature type="signal peptide" evidence="1">
    <location>
        <begin position="1"/>
        <end position="23"/>
    </location>
</feature>
<proteinExistence type="predicted"/>
<organism evidence="4 5">
    <name type="scientific">Acinetobacter sichuanensis</name>
    <dbReference type="NCBI Taxonomy" id="2136183"/>
    <lineage>
        <taxon>Bacteria</taxon>
        <taxon>Pseudomonadati</taxon>
        <taxon>Pseudomonadota</taxon>
        <taxon>Gammaproteobacteria</taxon>
        <taxon>Moraxellales</taxon>
        <taxon>Moraxellaceae</taxon>
        <taxon>Acinetobacter</taxon>
    </lineage>
</organism>
<comment type="caution">
    <text evidence="4">The sequence shown here is derived from an EMBL/GenBank/DDBJ whole genome shotgun (WGS) entry which is preliminary data.</text>
</comment>
<reference evidence="3" key="1">
    <citation type="journal article" date="2014" name="Int. J. Syst. Evol. Microbiol.">
        <title>Complete genome of a new Firmicutes species belonging to the dominant human colonic microbiota ('Ruminococcus bicirculans') reveals two chromosomes and a selective capacity to utilize plant glucans.</title>
        <authorList>
            <consortium name="NISC Comparative Sequencing Program"/>
            <person name="Wegmann U."/>
            <person name="Louis P."/>
            <person name="Goesmann A."/>
            <person name="Henrissat B."/>
            <person name="Duncan S.H."/>
            <person name="Flint H.J."/>
        </authorList>
    </citation>
    <scope>NUCLEOTIDE SEQUENCE</scope>
    <source>
        <strain evidence="3">KCTC 62575</strain>
    </source>
</reference>
<evidence type="ECO:0000313" key="3">
    <source>
        <dbReference type="EMBL" id="MFC2996104.1"/>
    </source>
</evidence>
<feature type="domain" description="DUF6160" evidence="2">
    <location>
        <begin position="11"/>
        <end position="78"/>
    </location>
</feature>
<dbReference type="EMBL" id="PYIX02000039">
    <property type="protein sequence ID" value="RFC82240.1"/>
    <property type="molecule type" value="Genomic_DNA"/>
</dbReference>
<dbReference type="OrthoDB" id="6704624at2"/>